<evidence type="ECO:0000256" key="1">
    <source>
        <dbReference type="SAM" id="SignalP"/>
    </source>
</evidence>
<dbReference type="Proteomes" id="UP000231644">
    <property type="component" value="Unassembled WGS sequence"/>
</dbReference>
<keyword evidence="1" id="KW-0732">Signal</keyword>
<organism evidence="2 3">
    <name type="scientific">Pseudooceanicola nitratireducens</name>
    <dbReference type="NCBI Taxonomy" id="517719"/>
    <lineage>
        <taxon>Bacteria</taxon>
        <taxon>Pseudomonadati</taxon>
        <taxon>Pseudomonadota</taxon>
        <taxon>Alphaproteobacteria</taxon>
        <taxon>Rhodobacterales</taxon>
        <taxon>Paracoccaceae</taxon>
        <taxon>Pseudooceanicola</taxon>
    </lineage>
</organism>
<reference evidence="2 3" key="1">
    <citation type="submission" date="2016-10" db="EMBL/GenBank/DDBJ databases">
        <authorList>
            <person name="de Groot N.N."/>
        </authorList>
    </citation>
    <scope>NUCLEOTIDE SEQUENCE [LARGE SCALE GENOMIC DNA]</scope>
    <source>
        <strain evidence="2 3">DSM 29619</strain>
    </source>
</reference>
<evidence type="ECO:0000313" key="2">
    <source>
        <dbReference type="EMBL" id="SFC23257.1"/>
    </source>
</evidence>
<protein>
    <submittedName>
        <fullName evidence="2">Uncharacterized protein</fullName>
    </submittedName>
</protein>
<dbReference type="OrthoDB" id="7863907at2"/>
<dbReference type="AlphaFoldDB" id="A0A1I1HGV3"/>
<sequence>MRMTKKLIGMSAILASVSAGAVMAQDAKVTDVPASMEDSRAVESGELKKVETFTEEKMISESAETTNLAETGDEVTTEVDSTGVPASLADSRLAEATDIEGMSADSRMYIWTMSEVEGVSPWADEDAQEMRAAILANTAVKSSLEAEGYSESDVVAAYTRADGGLTVVVN</sequence>
<keyword evidence="3" id="KW-1185">Reference proteome</keyword>
<name>A0A1I1HGV3_9RHOB</name>
<feature type="chain" id="PRO_5014159179" evidence="1">
    <location>
        <begin position="22"/>
        <end position="170"/>
    </location>
</feature>
<gene>
    <name evidence="2" type="ORF">SAMN05421762_0250</name>
</gene>
<feature type="signal peptide" evidence="1">
    <location>
        <begin position="1"/>
        <end position="21"/>
    </location>
</feature>
<accession>A0A1I1HGV3</accession>
<evidence type="ECO:0000313" key="3">
    <source>
        <dbReference type="Proteomes" id="UP000231644"/>
    </source>
</evidence>
<proteinExistence type="predicted"/>
<dbReference type="EMBL" id="FOLX01000001">
    <property type="protein sequence ID" value="SFC23257.1"/>
    <property type="molecule type" value="Genomic_DNA"/>
</dbReference>
<dbReference type="RefSeq" id="WP_093449342.1">
    <property type="nucleotide sequence ID" value="NZ_BAABWI010000001.1"/>
</dbReference>